<evidence type="ECO:0000259" key="1">
    <source>
        <dbReference type="Pfam" id="PF00931"/>
    </source>
</evidence>
<keyword evidence="3" id="KW-0547">Nucleotide-binding</keyword>
<sequence>MAVPQRMGNLPAESGELFGRRAELAQIQRLFEGARLVTLTGVGGVGKTRLALRAAAEAQPRLRDGAWWVPLSALRQGGLLAHVIAEALPLADQTSRPMIEVVAEYLADRELLLVLDTCEHVTGTCAVTVQALLAAAPGLRILVTSRIPLRISEERLLTVAPLPVLEPAGRPASGADAVALLAQRAADTVPGFAVTDANRPGLVRLCRRLDGLPLAIELAAARLGEMSVTELTERLEDRFSVLGETDEVVYGTEPPWHQGLRTAIGWSHQLCTPAERLLWARLSVFAGGFDAHTAQRVCADAELPAGRIPALLGALAHASLLTAAPSPGGGPRFRMLDTIREYGAGWLRRLGEEDRARRRHRDFYLALARAGDAAWLGPDQYAWYDRMTGEHDNLRAALEYSLTTPEEEHTALELAGALWFFWGACGFPHEGVHYLNRALALDTTPSRARNKALWACGFAFRSLGDPDASLARSAECAAAAERLGDTEAATCAMTITMGAAMMRGHGTQALSMAERLLVTQQPGDELALPVLWAPLMAGHVHTSEGRIEEATTHLAHVRTLCDRHGERWARAYVDYFRARAELLRGRPETAQRYARAALETKHRLHDSVGTALVIDQLAGAVIAVGQGERAARLLGLAQQVWGTLGPPQLGVPDLVAVRRAYERKTRDALGDVAYKRAFQAGYDTDLDTGIADALSKVPLGV</sequence>
<dbReference type="Pfam" id="PF00931">
    <property type="entry name" value="NB-ARC"/>
    <property type="match status" value="1"/>
</dbReference>
<dbReference type="Gene3D" id="1.25.40.10">
    <property type="entry name" value="Tetratricopeptide repeat domain"/>
    <property type="match status" value="1"/>
</dbReference>
<proteinExistence type="predicted"/>
<dbReference type="PRINTS" id="PR00364">
    <property type="entry name" value="DISEASERSIST"/>
</dbReference>
<dbReference type="PANTHER" id="PTHR47691">
    <property type="entry name" value="REGULATOR-RELATED"/>
    <property type="match status" value="1"/>
</dbReference>
<feature type="domain" description="Winged helix-turn-helix" evidence="2">
    <location>
        <begin position="275"/>
        <end position="344"/>
    </location>
</feature>
<evidence type="ECO:0000313" key="3">
    <source>
        <dbReference type="EMBL" id="MFC6063610.1"/>
    </source>
</evidence>
<gene>
    <name evidence="3" type="ORF">ACFP4F_13715</name>
</gene>
<accession>A0ABW1MIW8</accession>
<feature type="domain" description="NB-ARC" evidence="1">
    <location>
        <begin position="28"/>
        <end position="146"/>
    </location>
</feature>
<dbReference type="EMBL" id="JBHSPX010000004">
    <property type="protein sequence ID" value="MFC6063610.1"/>
    <property type="molecule type" value="Genomic_DNA"/>
</dbReference>
<dbReference type="InterPro" id="IPR058852">
    <property type="entry name" value="HTH_77"/>
</dbReference>
<comment type="caution">
    <text evidence="3">The sequence shown here is derived from an EMBL/GenBank/DDBJ whole genome shotgun (WGS) entry which is preliminary data.</text>
</comment>
<evidence type="ECO:0000259" key="2">
    <source>
        <dbReference type="Pfam" id="PF25872"/>
    </source>
</evidence>
<protein>
    <submittedName>
        <fullName evidence="3">ATP-binding protein</fullName>
    </submittedName>
</protein>
<organism evidence="3 4">
    <name type="scientific">Streptomyces ochraceiscleroticus</name>
    <dbReference type="NCBI Taxonomy" id="47761"/>
    <lineage>
        <taxon>Bacteria</taxon>
        <taxon>Bacillati</taxon>
        <taxon>Actinomycetota</taxon>
        <taxon>Actinomycetes</taxon>
        <taxon>Kitasatosporales</taxon>
        <taxon>Streptomycetaceae</taxon>
        <taxon>Streptomyces</taxon>
    </lineage>
</organism>
<dbReference type="InterPro" id="IPR011990">
    <property type="entry name" value="TPR-like_helical_dom_sf"/>
</dbReference>
<dbReference type="GO" id="GO:0005524">
    <property type="term" value="F:ATP binding"/>
    <property type="evidence" value="ECO:0007669"/>
    <property type="project" value="UniProtKB-KW"/>
</dbReference>
<dbReference type="Pfam" id="PF25872">
    <property type="entry name" value="HTH_77"/>
    <property type="match status" value="1"/>
</dbReference>
<dbReference type="SUPFAM" id="SSF52540">
    <property type="entry name" value="P-loop containing nucleoside triphosphate hydrolases"/>
    <property type="match status" value="1"/>
</dbReference>
<dbReference type="SUPFAM" id="SSF48452">
    <property type="entry name" value="TPR-like"/>
    <property type="match status" value="1"/>
</dbReference>
<name>A0ABW1MIW8_9ACTN</name>
<dbReference type="Gene3D" id="3.40.50.300">
    <property type="entry name" value="P-loop containing nucleotide triphosphate hydrolases"/>
    <property type="match status" value="1"/>
</dbReference>
<dbReference type="InterPro" id="IPR027417">
    <property type="entry name" value="P-loop_NTPase"/>
</dbReference>
<dbReference type="PANTHER" id="PTHR47691:SF3">
    <property type="entry name" value="HTH-TYPE TRANSCRIPTIONAL REGULATOR RV0890C-RELATED"/>
    <property type="match status" value="1"/>
</dbReference>
<keyword evidence="4" id="KW-1185">Reference proteome</keyword>
<dbReference type="Proteomes" id="UP001596139">
    <property type="component" value="Unassembled WGS sequence"/>
</dbReference>
<evidence type="ECO:0000313" key="4">
    <source>
        <dbReference type="Proteomes" id="UP001596139"/>
    </source>
</evidence>
<dbReference type="InterPro" id="IPR002182">
    <property type="entry name" value="NB-ARC"/>
</dbReference>
<reference evidence="4" key="1">
    <citation type="journal article" date="2019" name="Int. J. Syst. Evol. Microbiol.">
        <title>The Global Catalogue of Microorganisms (GCM) 10K type strain sequencing project: providing services to taxonomists for standard genome sequencing and annotation.</title>
        <authorList>
            <consortium name="The Broad Institute Genomics Platform"/>
            <consortium name="The Broad Institute Genome Sequencing Center for Infectious Disease"/>
            <person name="Wu L."/>
            <person name="Ma J."/>
        </authorList>
    </citation>
    <scope>NUCLEOTIDE SEQUENCE [LARGE SCALE GENOMIC DNA]</scope>
    <source>
        <strain evidence="4">CGMCC 1.15180</strain>
    </source>
</reference>
<dbReference type="RefSeq" id="WP_051861900.1">
    <property type="nucleotide sequence ID" value="NZ_JBHSPX010000004.1"/>
</dbReference>
<keyword evidence="3" id="KW-0067">ATP-binding</keyword>